<dbReference type="EMBL" id="AVOT02013060">
    <property type="protein sequence ID" value="MBW0495372.1"/>
    <property type="molecule type" value="Genomic_DNA"/>
</dbReference>
<keyword evidence="3" id="KW-1185">Reference proteome</keyword>
<sequence length="113" mass="12510">MAEPQREDGGGTKGEDSVSSVNLELITRDDGRRRIQAIRLCKSRVWGHSSFYGLPKVLDVGLQDPLGPQLTIQYLPFSSGEFRFLDGPGPLSMAQGHIGEKFTMGFFLDPWTP</sequence>
<reference evidence="2" key="1">
    <citation type="submission" date="2021-03" db="EMBL/GenBank/DDBJ databases">
        <title>Draft genome sequence of rust myrtle Austropuccinia psidii MF-1, a brazilian biotype.</title>
        <authorList>
            <person name="Quecine M.C."/>
            <person name="Pachon D.M.R."/>
            <person name="Bonatelli M.L."/>
            <person name="Correr F.H."/>
            <person name="Franceschini L.M."/>
            <person name="Leite T.F."/>
            <person name="Margarido G.R.A."/>
            <person name="Almeida C.A."/>
            <person name="Ferrarezi J.A."/>
            <person name="Labate C.A."/>
        </authorList>
    </citation>
    <scope>NUCLEOTIDE SEQUENCE</scope>
    <source>
        <strain evidence="2">MF-1</strain>
    </source>
</reference>
<evidence type="ECO:0000313" key="2">
    <source>
        <dbReference type="EMBL" id="MBW0495372.1"/>
    </source>
</evidence>
<accession>A0A9Q3H8P0</accession>
<feature type="compositionally biased region" description="Basic and acidic residues" evidence="1">
    <location>
        <begin position="1"/>
        <end position="16"/>
    </location>
</feature>
<comment type="caution">
    <text evidence="2">The sequence shown here is derived from an EMBL/GenBank/DDBJ whole genome shotgun (WGS) entry which is preliminary data.</text>
</comment>
<name>A0A9Q3H8P0_9BASI</name>
<evidence type="ECO:0000313" key="3">
    <source>
        <dbReference type="Proteomes" id="UP000765509"/>
    </source>
</evidence>
<proteinExistence type="predicted"/>
<feature type="region of interest" description="Disordered" evidence="1">
    <location>
        <begin position="1"/>
        <end position="21"/>
    </location>
</feature>
<evidence type="ECO:0000256" key="1">
    <source>
        <dbReference type="SAM" id="MobiDB-lite"/>
    </source>
</evidence>
<dbReference type="AlphaFoldDB" id="A0A9Q3H8P0"/>
<protein>
    <submittedName>
        <fullName evidence="2">Uncharacterized protein</fullName>
    </submittedName>
</protein>
<gene>
    <name evidence="2" type="ORF">O181_035087</name>
</gene>
<organism evidence="2 3">
    <name type="scientific">Austropuccinia psidii MF-1</name>
    <dbReference type="NCBI Taxonomy" id="1389203"/>
    <lineage>
        <taxon>Eukaryota</taxon>
        <taxon>Fungi</taxon>
        <taxon>Dikarya</taxon>
        <taxon>Basidiomycota</taxon>
        <taxon>Pucciniomycotina</taxon>
        <taxon>Pucciniomycetes</taxon>
        <taxon>Pucciniales</taxon>
        <taxon>Sphaerophragmiaceae</taxon>
        <taxon>Austropuccinia</taxon>
    </lineage>
</organism>
<dbReference type="Proteomes" id="UP000765509">
    <property type="component" value="Unassembled WGS sequence"/>
</dbReference>